<sequence length="44" mass="5163">MNKKIRKSLAITPVSLVAVLWYNKDVKKSTKTAQEEQKWISMRN</sequence>
<organism evidence="1">
    <name type="scientific">Myoviridae sp. ctsNY46</name>
    <dbReference type="NCBI Taxonomy" id="2825192"/>
    <lineage>
        <taxon>Viruses</taxon>
        <taxon>Duplodnaviria</taxon>
        <taxon>Heunggongvirae</taxon>
        <taxon>Uroviricota</taxon>
        <taxon>Caudoviricetes</taxon>
    </lineage>
</organism>
<evidence type="ECO:0000313" key="1">
    <source>
        <dbReference type="EMBL" id="DAF90391.1"/>
    </source>
</evidence>
<reference evidence="1" key="1">
    <citation type="journal article" date="2021" name="Proc. Natl. Acad. Sci. U.S.A.">
        <title>A Catalog of Tens of Thousands of Viruses from Human Metagenomes Reveals Hidden Associations with Chronic Diseases.</title>
        <authorList>
            <person name="Tisza M.J."/>
            <person name="Buck C.B."/>
        </authorList>
    </citation>
    <scope>NUCLEOTIDE SEQUENCE</scope>
    <source>
        <strain evidence="1">CtsNY46</strain>
    </source>
</reference>
<dbReference type="EMBL" id="BK016028">
    <property type="protein sequence ID" value="DAF90391.1"/>
    <property type="molecule type" value="Genomic_DNA"/>
</dbReference>
<proteinExistence type="predicted"/>
<protein>
    <submittedName>
        <fullName evidence="1">Uncharacterized protein</fullName>
    </submittedName>
</protein>
<name>A0A8S5U7E1_9CAUD</name>
<accession>A0A8S5U7E1</accession>